<organism evidence="2 3">
    <name type="scientific">Collybia nuda</name>
    <dbReference type="NCBI Taxonomy" id="64659"/>
    <lineage>
        <taxon>Eukaryota</taxon>
        <taxon>Fungi</taxon>
        <taxon>Dikarya</taxon>
        <taxon>Basidiomycota</taxon>
        <taxon>Agaricomycotina</taxon>
        <taxon>Agaricomycetes</taxon>
        <taxon>Agaricomycetidae</taxon>
        <taxon>Agaricales</taxon>
        <taxon>Tricholomatineae</taxon>
        <taxon>Clitocybaceae</taxon>
        <taxon>Collybia</taxon>
    </lineage>
</organism>
<feature type="region of interest" description="Disordered" evidence="1">
    <location>
        <begin position="537"/>
        <end position="557"/>
    </location>
</feature>
<evidence type="ECO:0000256" key="1">
    <source>
        <dbReference type="SAM" id="MobiDB-lite"/>
    </source>
</evidence>
<sequence length="557" mass="62483">MDPLQRECRSSLSRSTFGSSQTTIGLGTVSGRAILALGELAVRGMERFVLPQSFFALYQPLASRSTMSLSRISTSYPSSASGESSSTILGPGHLSGKAIKALGLLTLETVDEIWLRRRLEEIIVFFPHGRAVAFTADDGKTMYDNILELSWPLVYSSAIRTTAISFIIAQIAAEEVGQLVRALKEWKLLDLIGFLRHLIQTTVYLMKATSNPTKTGKNIFPWPKLWDAVTAQPQDHQAPIPLFKALAIFLFQLSLASETAHQAARVVCPFLIEHLGNPRHTSVPVAEYLSILVQFDRNPSDDIPLLGFEPRVRRNVWKQLARLPEPMLIRKQWVAQRRLQIDRLLSASRVDDKERFSICCDLVELCGHDLDHIDVGLNTWAFKWILMYIARSGEFWDVLIDVLICGDSEGRKTVLDNALYQLLPNIFLGTPETQLLTYFTNACKHFAVLDAELDEEVEPSAVFFRFLLKAARHNSLRQALDQGSLIKVLIRHGATVTGFKLKYPYFLDTDESPEVRLCWEIINLPWQSTDEVAKSPVTQSIPECSTPGGHVSHNIPS</sequence>
<name>A0A9P5Y8W8_9AGAR</name>
<feature type="compositionally biased region" description="Low complexity" evidence="1">
    <location>
        <begin position="10"/>
        <end position="20"/>
    </location>
</feature>
<reference evidence="2" key="1">
    <citation type="submission" date="2020-11" db="EMBL/GenBank/DDBJ databases">
        <authorList>
            <consortium name="DOE Joint Genome Institute"/>
            <person name="Ahrendt S."/>
            <person name="Riley R."/>
            <person name="Andreopoulos W."/>
            <person name="Labutti K."/>
            <person name="Pangilinan J."/>
            <person name="Ruiz-Duenas F.J."/>
            <person name="Barrasa J.M."/>
            <person name="Sanchez-Garcia M."/>
            <person name="Camarero S."/>
            <person name="Miyauchi S."/>
            <person name="Serrano A."/>
            <person name="Linde D."/>
            <person name="Babiker R."/>
            <person name="Drula E."/>
            <person name="Ayuso-Fernandez I."/>
            <person name="Pacheco R."/>
            <person name="Padilla G."/>
            <person name="Ferreira P."/>
            <person name="Barriuso J."/>
            <person name="Kellner H."/>
            <person name="Castanera R."/>
            <person name="Alfaro M."/>
            <person name="Ramirez L."/>
            <person name="Pisabarro A.G."/>
            <person name="Kuo A."/>
            <person name="Tritt A."/>
            <person name="Lipzen A."/>
            <person name="He G."/>
            <person name="Yan M."/>
            <person name="Ng V."/>
            <person name="Cullen D."/>
            <person name="Martin F."/>
            <person name="Rosso M.-N."/>
            <person name="Henrissat B."/>
            <person name="Hibbett D."/>
            <person name="Martinez A.T."/>
            <person name="Grigoriev I.V."/>
        </authorList>
    </citation>
    <scope>NUCLEOTIDE SEQUENCE</scope>
    <source>
        <strain evidence="2">CBS 247.69</strain>
    </source>
</reference>
<proteinExistence type="predicted"/>
<evidence type="ECO:0000313" key="2">
    <source>
        <dbReference type="EMBL" id="KAF9463441.1"/>
    </source>
</evidence>
<dbReference type="AlphaFoldDB" id="A0A9P5Y8W8"/>
<dbReference type="EMBL" id="MU150262">
    <property type="protein sequence ID" value="KAF9463441.1"/>
    <property type="molecule type" value="Genomic_DNA"/>
</dbReference>
<keyword evidence="3" id="KW-1185">Reference proteome</keyword>
<protein>
    <submittedName>
        <fullName evidence="2">Uncharacterized protein</fullName>
    </submittedName>
</protein>
<feature type="region of interest" description="Disordered" evidence="1">
    <location>
        <begin position="1"/>
        <end position="20"/>
    </location>
</feature>
<comment type="caution">
    <text evidence="2">The sequence shown here is derived from an EMBL/GenBank/DDBJ whole genome shotgun (WGS) entry which is preliminary data.</text>
</comment>
<evidence type="ECO:0000313" key="3">
    <source>
        <dbReference type="Proteomes" id="UP000807353"/>
    </source>
</evidence>
<gene>
    <name evidence="2" type="ORF">BDZ94DRAFT_1258822</name>
</gene>
<accession>A0A9P5Y8W8</accession>
<dbReference type="Proteomes" id="UP000807353">
    <property type="component" value="Unassembled WGS sequence"/>
</dbReference>
<dbReference type="OrthoDB" id="3001418at2759"/>